<feature type="region of interest" description="Disordered" evidence="1">
    <location>
        <begin position="547"/>
        <end position="567"/>
    </location>
</feature>
<dbReference type="AlphaFoldDB" id="A0A516R1Q4"/>
<evidence type="ECO:0000313" key="2">
    <source>
        <dbReference type="EMBL" id="QDQ09589.1"/>
    </source>
</evidence>
<gene>
    <name evidence="2" type="ORF">FH965_02630</name>
</gene>
<sequence>MPHADLHVVRSGTPKPTLKLDVRLRSVTDPVAQKVYDLESVLDPAKYQVDFTVFAPHNEPPHRFDGVPKIAADGTVDVAQAALGVYLFQVGVQKKQPVGTSQVGSVVGRIQVHERFVDWWFGNGSITTALDSRFAHAQPSLYAKFSDDGSGADLVGDITGHGYVTLVSNSASVAVADRGRLQGLVETAAPVTVTGTFLEQPPLSKPPLVLPVRVVDYGKSRPVLEPVRVPDVAHADAKANIVFLAEGFRQADRPLFDRLVQQTADEMFTKPRHEPYGMLKNSFNVFKVFTPSQDEQATCGFHVTDNTVGFGVKGVPIPSAPAYPKALKGSYRLRQLVELVGLPKRGENRNTQQLKALWARQQIPGFDPRQADDALIEAWKAHRSDGVLQASDTMFGLYLGSRWADGSRVPTTTTLAAPVPGKDDPTDPIERPKLAALITRLHHFYMMRPQQALTLDPRRHPPELYANENLVNPGNSILSYLGGLRYSLPPNPPIGTNWVPDSSTVKQSKGLVSIISYDGVNGGSAINLDTLTSSTVANSAPVPFTSDAARPELLRRTTPAPPSPARPLGVVDLDSFINKAAHEFGHVFDLEDEYEEFGLSDDSDDALGARDIPTDNITSIGFLRSSPAPARTLAVDRVKWLVLPRIRVSSRLVEATLPDTARPRQITVTVGPDEIAKWVQARADGAEVSLLNRSAQPNRQQLPLPPTNQLDYLTGLRIVEVRDEARGIFVLEGPSTVTIQQSFREGSVVFVPRRNPGGSPSFVVEEEVVAFLRSTRLPLNSNRVLTVPSRDDQLPVPIFNFRPPFHSFLTVGLYEGARHVSRGFYRPTGACKMRNQDDQVHDGRQFCHVCKWLLVNLVDGGQHALLDRQFYPSSPRGRR</sequence>
<evidence type="ECO:0000256" key="1">
    <source>
        <dbReference type="SAM" id="MobiDB-lite"/>
    </source>
</evidence>
<accession>A0A516R1Q4</accession>
<name>A0A516R1Q4_STRST</name>
<protein>
    <submittedName>
        <fullName evidence="2">Uncharacterized protein</fullName>
    </submittedName>
</protein>
<dbReference type="InterPro" id="IPR024079">
    <property type="entry name" value="MetalloPept_cat_dom_sf"/>
</dbReference>
<dbReference type="GO" id="GO:0008237">
    <property type="term" value="F:metallopeptidase activity"/>
    <property type="evidence" value="ECO:0007669"/>
    <property type="project" value="InterPro"/>
</dbReference>
<reference evidence="2 3" key="1">
    <citation type="journal article" date="2019" name="J. Ind. Microbiol. Biotechnol.">
        <title>The complete genomic sequence of Streptomyces spectabilis NRRL-2792 and identification of secondary metabolite biosynthetic gene clusters.</title>
        <authorList>
            <person name="Sinha A."/>
            <person name="Phillips-Salemka S."/>
            <person name="Niraula T.A."/>
            <person name="Short K.A."/>
            <person name="Niraula N.P."/>
        </authorList>
    </citation>
    <scope>NUCLEOTIDE SEQUENCE [LARGE SCALE GENOMIC DNA]</scope>
    <source>
        <strain evidence="2 3">NRRL 2792</strain>
    </source>
</reference>
<evidence type="ECO:0000313" key="3">
    <source>
        <dbReference type="Proteomes" id="UP000316806"/>
    </source>
</evidence>
<dbReference type="EMBL" id="CP040916">
    <property type="protein sequence ID" value="QDQ09589.1"/>
    <property type="molecule type" value="Genomic_DNA"/>
</dbReference>
<dbReference type="Proteomes" id="UP000316806">
    <property type="component" value="Chromosome"/>
</dbReference>
<organism evidence="2 3">
    <name type="scientific">Streptomyces spectabilis</name>
    <dbReference type="NCBI Taxonomy" id="68270"/>
    <lineage>
        <taxon>Bacteria</taxon>
        <taxon>Bacillati</taxon>
        <taxon>Actinomycetota</taxon>
        <taxon>Actinomycetes</taxon>
        <taxon>Kitasatosporales</taxon>
        <taxon>Streptomycetaceae</taxon>
        <taxon>Streptomyces</taxon>
    </lineage>
</organism>
<proteinExistence type="predicted"/>
<dbReference type="Gene3D" id="3.40.390.10">
    <property type="entry name" value="Collagenase (Catalytic Domain)"/>
    <property type="match status" value="2"/>
</dbReference>
<dbReference type="RefSeq" id="WP_144001167.1">
    <property type="nucleotide sequence ID" value="NZ_CP040916.1"/>
</dbReference>